<evidence type="ECO:0000256" key="4">
    <source>
        <dbReference type="ARBA" id="ARBA00023136"/>
    </source>
</evidence>
<evidence type="ECO:0000259" key="7">
    <source>
        <dbReference type="PROSITE" id="PS51012"/>
    </source>
</evidence>
<evidence type="ECO:0000313" key="9">
    <source>
        <dbReference type="Proteomes" id="UP000318864"/>
    </source>
</evidence>
<dbReference type="GO" id="GO:0140359">
    <property type="term" value="F:ABC-type transporter activity"/>
    <property type="evidence" value="ECO:0007669"/>
    <property type="project" value="InterPro"/>
</dbReference>
<keyword evidence="4 6" id="KW-0472">Membrane</keyword>
<dbReference type="PANTHER" id="PTHR43229">
    <property type="entry name" value="NODULATION PROTEIN J"/>
    <property type="match status" value="1"/>
</dbReference>
<evidence type="ECO:0000256" key="1">
    <source>
        <dbReference type="ARBA" id="ARBA00004141"/>
    </source>
</evidence>
<feature type="transmembrane region" description="Helical" evidence="6">
    <location>
        <begin position="143"/>
        <end position="165"/>
    </location>
</feature>
<dbReference type="PROSITE" id="PS51012">
    <property type="entry name" value="ABC_TM2"/>
    <property type="match status" value="1"/>
</dbReference>
<feature type="transmembrane region" description="Helical" evidence="6">
    <location>
        <begin position="211"/>
        <end position="230"/>
    </location>
</feature>
<feature type="transmembrane region" description="Helical" evidence="6">
    <location>
        <begin position="86"/>
        <end position="113"/>
    </location>
</feature>
<dbReference type="GO" id="GO:0016020">
    <property type="term" value="C:membrane"/>
    <property type="evidence" value="ECO:0007669"/>
    <property type="project" value="UniProtKB-SubCell"/>
</dbReference>
<keyword evidence="2 6" id="KW-0812">Transmembrane</keyword>
<dbReference type="PANTHER" id="PTHR43229:SF2">
    <property type="entry name" value="NODULATION PROTEIN J"/>
    <property type="match status" value="1"/>
</dbReference>
<keyword evidence="3 6" id="KW-1133">Transmembrane helix</keyword>
<dbReference type="RefSeq" id="WP_141463744.1">
    <property type="nucleotide sequence ID" value="NZ_RBZW01000016.1"/>
</dbReference>
<name>A0A4S3TN42_9EURY</name>
<evidence type="ECO:0000313" key="8">
    <source>
        <dbReference type="EMBL" id="THE65672.1"/>
    </source>
</evidence>
<dbReference type="Proteomes" id="UP000318864">
    <property type="component" value="Unassembled WGS sequence"/>
</dbReference>
<dbReference type="InterPro" id="IPR013525">
    <property type="entry name" value="ABC2_TM"/>
</dbReference>
<dbReference type="AlphaFoldDB" id="A0A4S3TN42"/>
<evidence type="ECO:0000256" key="5">
    <source>
        <dbReference type="SAM" id="MobiDB-lite"/>
    </source>
</evidence>
<feature type="domain" description="ABC transmembrane type-2" evidence="7">
    <location>
        <begin position="50"/>
        <end position="305"/>
    </location>
</feature>
<feature type="transmembrane region" description="Helical" evidence="6">
    <location>
        <begin position="279"/>
        <end position="302"/>
    </location>
</feature>
<evidence type="ECO:0000256" key="6">
    <source>
        <dbReference type="SAM" id="Phobius"/>
    </source>
</evidence>
<comment type="subcellular location">
    <subcellularLocation>
        <location evidence="1">Membrane</location>
        <topology evidence="1">Multi-pass membrane protein</topology>
    </subcellularLocation>
</comment>
<feature type="transmembrane region" description="Helical" evidence="6">
    <location>
        <begin position="177"/>
        <end position="204"/>
    </location>
</feature>
<dbReference type="OrthoDB" id="147058at2157"/>
<feature type="transmembrane region" description="Helical" evidence="6">
    <location>
        <begin position="50"/>
        <end position="74"/>
    </location>
</feature>
<dbReference type="Pfam" id="PF01061">
    <property type="entry name" value="ABC2_membrane"/>
    <property type="match status" value="1"/>
</dbReference>
<protein>
    <submittedName>
        <fullName evidence="8">ABC transporter permease</fullName>
    </submittedName>
</protein>
<sequence length="311" mass="32728">MSSASSPGDSSDAGRGESEPVPQRASGNGFWGDTRCSLERWLRKTARSPFVTFSSLVQPVLFFVLLAAVLGAVADGALSQAYGDDVRYVTFLTPAIVIQSALAAAAVSGIGLVKDVETGMFDAQLASPIDRRAMILGKTLSELCRIAVQTAIILALGYAMLWYTTGDSVGSYHQTGVLGLLGIVAIAVCFGSVFVAFSTIVALVTRDEEATILIANLLTFPLLFVSSAFLPLEVLPGWIRTVAVANPVTYGVDGIRALMLGEDVLTVLEVSGLVGYWNAVVPAVAVLSLCVVALGAIATTLLRRAWRAEVR</sequence>
<comment type="caution">
    <text evidence="8">The sequence shown here is derived from an EMBL/GenBank/DDBJ whole genome shotgun (WGS) entry which is preliminary data.</text>
</comment>
<organism evidence="8 9">
    <name type="scientific">Salinadaptatus halalkaliphilus</name>
    <dbReference type="NCBI Taxonomy" id="2419781"/>
    <lineage>
        <taxon>Archaea</taxon>
        <taxon>Methanobacteriati</taxon>
        <taxon>Methanobacteriota</taxon>
        <taxon>Stenosarchaea group</taxon>
        <taxon>Halobacteria</taxon>
        <taxon>Halobacteriales</taxon>
        <taxon>Natrialbaceae</taxon>
        <taxon>Salinadaptatus</taxon>
    </lineage>
</organism>
<proteinExistence type="predicted"/>
<dbReference type="EMBL" id="RBZW01000016">
    <property type="protein sequence ID" value="THE65672.1"/>
    <property type="molecule type" value="Genomic_DNA"/>
</dbReference>
<evidence type="ECO:0000256" key="3">
    <source>
        <dbReference type="ARBA" id="ARBA00022989"/>
    </source>
</evidence>
<keyword evidence="9" id="KW-1185">Reference proteome</keyword>
<feature type="region of interest" description="Disordered" evidence="5">
    <location>
        <begin position="1"/>
        <end position="28"/>
    </location>
</feature>
<gene>
    <name evidence="8" type="ORF">D8Y22_05705</name>
</gene>
<feature type="compositionally biased region" description="Low complexity" evidence="5">
    <location>
        <begin position="1"/>
        <end position="11"/>
    </location>
</feature>
<reference evidence="8 9" key="1">
    <citation type="submission" date="2018-10" db="EMBL/GenBank/DDBJ databases">
        <title>Natronolimnobius sp. XQ-INN 246 isolated from Inner Mongolia Autonomous Region of China.</title>
        <authorList>
            <person name="Xue Q."/>
        </authorList>
    </citation>
    <scope>NUCLEOTIDE SEQUENCE [LARGE SCALE GENOMIC DNA]</scope>
    <source>
        <strain evidence="8 9">XQ-INN 246</strain>
    </source>
</reference>
<dbReference type="InterPro" id="IPR047817">
    <property type="entry name" value="ABC2_TM_bact-type"/>
</dbReference>
<evidence type="ECO:0000256" key="2">
    <source>
        <dbReference type="ARBA" id="ARBA00022692"/>
    </source>
</evidence>
<accession>A0A4S3TN42</accession>
<dbReference type="InterPro" id="IPR051784">
    <property type="entry name" value="Nod_factor_ABC_transporter"/>
</dbReference>